<dbReference type="PANTHER" id="PTHR11963:SF23">
    <property type="entry name" value="CYTOSOL AMINOPEPTIDASE"/>
    <property type="match status" value="1"/>
</dbReference>
<evidence type="ECO:0000256" key="3">
    <source>
        <dbReference type="ARBA" id="ARBA00022670"/>
    </source>
</evidence>
<dbReference type="Proteomes" id="UP000229344">
    <property type="component" value="Unassembled WGS sequence"/>
</dbReference>
<dbReference type="SUPFAM" id="SSF52949">
    <property type="entry name" value="Macro domain-like"/>
    <property type="match status" value="1"/>
</dbReference>
<reference evidence="8" key="1">
    <citation type="submission" date="2017-09" db="EMBL/GenBank/DDBJ databases">
        <title>Depth-based differentiation of microbial function through sediment-hosted aquifers and enrichment of novel symbionts in the deep terrestrial subsurface.</title>
        <authorList>
            <person name="Probst A.J."/>
            <person name="Ladd B."/>
            <person name="Jarett J.K."/>
            <person name="Geller-Mcgrath D.E."/>
            <person name="Sieber C.M.K."/>
            <person name="Emerson J.B."/>
            <person name="Anantharaman K."/>
            <person name="Thomas B.C."/>
            <person name="Malmstrom R."/>
            <person name="Stieglmeier M."/>
            <person name="Klingl A."/>
            <person name="Woyke T."/>
            <person name="Ryan C.M."/>
            <person name="Banfield J.F."/>
        </authorList>
    </citation>
    <scope>NUCLEOTIDE SEQUENCE [LARGE SCALE GENOMIC DNA]</scope>
</reference>
<evidence type="ECO:0000256" key="1">
    <source>
        <dbReference type="ARBA" id="ARBA00009528"/>
    </source>
</evidence>
<evidence type="ECO:0000313" key="8">
    <source>
        <dbReference type="Proteomes" id="UP000229344"/>
    </source>
</evidence>
<dbReference type="Gene3D" id="3.40.630.10">
    <property type="entry name" value="Zn peptidases"/>
    <property type="match status" value="1"/>
</dbReference>
<proteinExistence type="inferred from homology"/>
<evidence type="ECO:0000313" key="7">
    <source>
        <dbReference type="EMBL" id="PIR84752.1"/>
    </source>
</evidence>
<organism evidence="7 8">
    <name type="scientific">Candidatus Kaiserbacteria bacterium CG10_big_fil_rev_8_21_14_0_10_47_16</name>
    <dbReference type="NCBI Taxonomy" id="1974608"/>
    <lineage>
        <taxon>Bacteria</taxon>
        <taxon>Candidatus Kaiseribacteriota</taxon>
    </lineage>
</organism>
<keyword evidence="3" id="KW-0645">Protease</keyword>
<feature type="domain" description="Cytosol aminopeptidase" evidence="5">
    <location>
        <begin position="147"/>
        <end position="454"/>
    </location>
</feature>
<dbReference type="GO" id="GO:0030145">
    <property type="term" value="F:manganese ion binding"/>
    <property type="evidence" value="ECO:0007669"/>
    <property type="project" value="InterPro"/>
</dbReference>
<dbReference type="EMBL" id="PFBI01000004">
    <property type="protein sequence ID" value="PIR84752.1"/>
    <property type="molecule type" value="Genomic_DNA"/>
</dbReference>
<name>A0A2H0UEC3_9BACT</name>
<dbReference type="PANTHER" id="PTHR11963">
    <property type="entry name" value="LEUCINE AMINOPEPTIDASE-RELATED"/>
    <property type="match status" value="1"/>
</dbReference>
<dbReference type="SUPFAM" id="SSF53187">
    <property type="entry name" value="Zn-dependent exopeptidases"/>
    <property type="match status" value="1"/>
</dbReference>
<evidence type="ECO:0000256" key="4">
    <source>
        <dbReference type="ARBA" id="ARBA00022801"/>
    </source>
</evidence>
<gene>
    <name evidence="7" type="ORF">COU16_01020</name>
</gene>
<sequence length="461" mass="50021">MKLKTTTNPIAKAPKGYVRLTLLEKGVERYTEKNGVGELQIIAGKFADVTPRNFRTIVRSIVSAMKKYKIEKIALELRNPSFSKLAVYDEAWIMSTLAENLILADYEYTVYKSKPERISREILVCGEMSAAGKKGFERGTILANQINISRDLANTPGGDMTPALLADKVKQITKGTKVKVKALGLAEIKKLKMGALLGVGQGAKDKPRFIIMEYWGAKKSEKPIVFAGKGITFDTGGLQIKPGMSMFEMHMDMSGGAMVIAAVTAAAKLGLKKNIIGLIPAAENAVSGESMRPGDVLVSMSGKTIDVIHTDAEGRLVLADALTYAKKYNPKLVVDVATLTGAALVAVGPHANVIMTKDRKLEDTLRDLGEESGDYTHPLPLWDEYKQYTRGVHGDIANIPANDTKYGGSINGGMFLSHFTEGMKWVHIDMAPRMTEAPGDHLAKGSTGEPARLLLKIAEKL</sequence>
<evidence type="ECO:0000259" key="6">
    <source>
        <dbReference type="Pfam" id="PF02789"/>
    </source>
</evidence>
<protein>
    <submittedName>
        <fullName evidence="7">Leucyl aminopeptidase</fullName>
    </submittedName>
</protein>
<dbReference type="GO" id="GO:0070006">
    <property type="term" value="F:metalloaminopeptidase activity"/>
    <property type="evidence" value="ECO:0007669"/>
    <property type="project" value="InterPro"/>
</dbReference>
<dbReference type="CDD" id="cd00433">
    <property type="entry name" value="Peptidase_M17"/>
    <property type="match status" value="1"/>
</dbReference>
<comment type="similarity">
    <text evidence="1">Belongs to the peptidase M17 family.</text>
</comment>
<dbReference type="InterPro" id="IPR011356">
    <property type="entry name" value="Leucine_aapep/pepB"/>
</dbReference>
<dbReference type="GO" id="GO:0006508">
    <property type="term" value="P:proteolysis"/>
    <property type="evidence" value="ECO:0007669"/>
    <property type="project" value="UniProtKB-KW"/>
</dbReference>
<dbReference type="InterPro" id="IPR043472">
    <property type="entry name" value="Macro_dom-like"/>
</dbReference>
<accession>A0A2H0UEC3</accession>
<dbReference type="InterPro" id="IPR000819">
    <property type="entry name" value="Peptidase_M17_C"/>
</dbReference>
<evidence type="ECO:0000256" key="2">
    <source>
        <dbReference type="ARBA" id="ARBA00022438"/>
    </source>
</evidence>
<comment type="caution">
    <text evidence="7">The sequence shown here is derived from an EMBL/GenBank/DDBJ whole genome shotgun (WGS) entry which is preliminary data.</text>
</comment>
<dbReference type="GO" id="GO:0005737">
    <property type="term" value="C:cytoplasm"/>
    <property type="evidence" value="ECO:0007669"/>
    <property type="project" value="InterPro"/>
</dbReference>
<dbReference type="PRINTS" id="PR00481">
    <property type="entry name" value="LAMNOPPTDASE"/>
</dbReference>
<evidence type="ECO:0000259" key="5">
    <source>
        <dbReference type="Pfam" id="PF00883"/>
    </source>
</evidence>
<dbReference type="InterPro" id="IPR008283">
    <property type="entry name" value="Peptidase_M17_N"/>
</dbReference>
<feature type="domain" description="Peptidase M17 leucyl aminopeptidase N-terminal" evidence="6">
    <location>
        <begin position="44"/>
        <end position="115"/>
    </location>
</feature>
<dbReference type="Gene3D" id="3.40.220.10">
    <property type="entry name" value="Leucine Aminopeptidase, subunit E, domain 1"/>
    <property type="match status" value="1"/>
</dbReference>
<dbReference type="Pfam" id="PF02789">
    <property type="entry name" value="Peptidase_M17_N"/>
    <property type="match status" value="1"/>
</dbReference>
<keyword evidence="2 7" id="KW-0031">Aminopeptidase</keyword>
<dbReference type="AlphaFoldDB" id="A0A2H0UEC3"/>
<dbReference type="Pfam" id="PF00883">
    <property type="entry name" value="Peptidase_M17"/>
    <property type="match status" value="1"/>
</dbReference>
<keyword evidence="4" id="KW-0378">Hydrolase</keyword>